<evidence type="ECO:0000313" key="2">
    <source>
        <dbReference type="Proteomes" id="UP000037035"/>
    </source>
</evidence>
<gene>
    <name evidence="1" type="ORF">VP01_2682g3</name>
</gene>
<protein>
    <submittedName>
        <fullName evidence="1">Uncharacterized protein</fullName>
    </submittedName>
</protein>
<dbReference type="OrthoDB" id="2513953at2759"/>
<keyword evidence="2" id="KW-1185">Reference proteome</keyword>
<evidence type="ECO:0000313" key="1">
    <source>
        <dbReference type="EMBL" id="KNZ55427.1"/>
    </source>
</evidence>
<name>A0A0L6V4K4_9BASI</name>
<comment type="caution">
    <text evidence="1">The sequence shown here is derived from an EMBL/GenBank/DDBJ whole genome shotgun (WGS) entry which is preliminary data.</text>
</comment>
<proteinExistence type="predicted"/>
<dbReference type="Proteomes" id="UP000037035">
    <property type="component" value="Unassembled WGS sequence"/>
</dbReference>
<dbReference type="EMBL" id="LAVV01007593">
    <property type="protein sequence ID" value="KNZ55427.1"/>
    <property type="molecule type" value="Genomic_DNA"/>
</dbReference>
<dbReference type="AlphaFoldDB" id="A0A0L6V4K4"/>
<accession>A0A0L6V4K4</accession>
<sequence length="101" mass="10957">MAPRISLGIKVIQIPSCSVVTNCQGLPEISPAAMFSSESCVMDSFLRHVQSQHSQAGRDQLSNLSMRMKAHLRHKGLIKYITKPPVPLSGAAANALSTQRE</sequence>
<dbReference type="VEuPathDB" id="FungiDB:VP01_2682g3"/>
<organism evidence="1 2">
    <name type="scientific">Puccinia sorghi</name>
    <dbReference type="NCBI Taxonomy" id="27349"/>
    <lineage>
        <taxon>Eukaryota</taxon>
        <taxon>Fungi</taxon>
        <taxon>Dikarya</taxon>
        <taxon>Basidiomycota</taxon>
        <taxon>Pucciniomycotina</taxon>
        <taxon>Pucciniomycetes</taxon>
        <taxon>Pucciniales</taxon>
        <taxon>Pucciniaceae</taxon>
        <taxon>Puccinia</taxon>
    </lineage>
</organism>
<reference evidence="1 2" key="1">
    <citation type="submission" date="2015-08" db="EMBL/GenBank/DDBJ databases">
        <title>Next Generation Sequencing and Analysis of the Genome of Puccinia sorghi L Schw, the Causal Agent of Maize Common Rust.</title>
        <authorList>
            <person name="Rochi L."/>
            <person name="Burguener G."/>
            <person name="Darino M."/>
            <person name="Turjanski A."/>
            <person name="Kreff E."/>
            <person name="Dieguez M.J."/>
            <person name="Sacco F."/>
        </authorList>
    </citation>
    <scope>NUCLEOTIDE SEQUENCE [LARGE SCALE GENOMIC DNA]</scope>
    <source>
        <strain evidence="1 2">RO10H11247</strain>
    </source>
</reference>